<dbReference type="PANTHER" id="PTHR10344">
    <property type="entry name" value="THYMIDYLATE KINASE"/>
    <property type="match status" value="1"/>
</dbReference>
<protein>
    <recommendedName>
        <fullName evidence="8">Thymidylate kinase</fullName>
        <ecNumber evidence="8">2.7.4.9</ecNumber>
    </recommendedName>
    <alternativeName>
        <fullName evidence="8">dTMP kinase</fullName>
    </alternativeName>
</protein>
<keyword evidence="3 8" id="KW-0545">Nucleotide biosynthesis</keyword>
<evidence type="ECO:0000256" key="1">
    <source>
        <dbReference type="ARBA" id="ARBA00009776"/>
    </source>
</evidence>
<dbReference type="EC" id="2.7.4.9" evidence="8"/>
<evidence type="ECO:0000259" key="9">
    <source>
        <dbReference type="Pfam" id="PF02223"/>
    </source>
</evidence>
<keyword evidence="2 8" id="KW-0808">Transferase</keyword>
<name>A0ABS5ISV3_9BACT</name>
<dbReference type="InterPro" id="IPR018094">
    <property type="entry name" value="Thymidylate_kinase"/>
</dbReference>
<keyword evidence="5 8" id="KW-0418">Kinase</keyword>
<dbReference type="CDD" id="cd01672">
    <property type="entry name" value="TMPK"/>
    <property type="match status" value="1"/>
</dbReference>
<dbReference type="EMBL" id="JAGTXB010000001">
    <property type="protein sequence ID" value="MBS0026036.1"/>
    <property type="molecule type" value="Genomic_DNA"/>
</dbReference>
<organism evidence="10 11">
    <name type="scientific">Chitinophaga hostae</name>
    <dbReference type="NCBI Taxonomy" id="2831022"/>
    <lineage>
        <taxon>Bacteria</taxon>
        <taxon>Pseudomonadati</taxon>
        <taxon>Bacteroidota</taxon>
        <taxon>Chitinophagia</taxon>
        <taxon>Chitinophagales</taxon>
        <taxon>Chitinophagaceae</taxon>
        <taxon>Chitinophaga</taxon>
    </lineage>
</organism>
<keyword evidence="4 8" id="KW-0547">Nucleotide-binding</keyword>
<evidence type="ECO:0000256" key="6">
    <source>
        <dbReference type="ARBA" id="ARBA00022840"/>
    </source>
</evidence>
<dbReference type="PROSITE" id="PS01331">
    <property type="entry name" value="THYMIDYLATE_KINASE"/>
    <property type="match status" value="1"/>
</dbReference>
<evidence type="ECO:0000256" key="7">
    <source>
        <dbReference type="ARBA" id="ARBA00048743"/>
    </source>
</evidence>
<dbReference type="PANTHER" id="PTHR10344:SF4">
    <property type="entry name" value="UMP-CMP KINASE 2, MITOCHONDRIAL"/>
    <property type="match status" value="1"/>
</dbReference>
<comment type="similarity">
    <text evidence="1 8">Belongs to the thymidylate kinase family.</text>
</comment>
<comment type="catalytic activity">
    <reaction evidence="7 8">
        <text>dTMP + ATP = dTDP + ADP</text>
        <dbReference type="Rhea" id="RHEA:13517"/>
        <dbReference type="ChEBI" id="CHEBI:30616"/>
        <dbReference type="ChEBI" id="CHEBI:58369"/>
        <dbReference type="ChEBI" id="CHEBI:63528"/>
        <dbReference type="ChEBI" id="CHEBI:456216"/>
        <dbReference type="EC" id="2.7.4.9"/>
    </reaction>
</comment>
<keyword evidence="11" id="KW-1185">Reference proteome</keyword>
<evidence type="ECO:0000256" key="2">
    <source>
        <dbReference type="ARBA" id="ARBA00022679"/>
    </source>
</evidence>
<feature type="domain" description="Thymidylate kinase-like" evidence="9">
    <location>
        <begin position="7"/>
        <end position="200"/>
    </location>
</feature>
<evidence type="ECO:0000313" key="11">
    <source>
        <dbReference type="Proteomes" id="UP000676386"/>
    </source>
</evidence>
<dbReference type="NCBIfam" id="TIGR00041">
    <property type="entry name" value="DTMP_kinase"/>
    <property type="match status" value="1"/>
</dbReference>
<proteinExistence type="inferred from homology"/>
<dbReference type="GO" id="GO:0004798">
    <property type="term" value="F:dTMP kinase activity"/>
    <property type="evidence" value="ECO:0007669"/>
    <property type="project" value="UniProtKB-EC"/>
</dbReference>
<sequence>MTKFIAVEGLDGAGKSTQIELLTKYLESKNEKTKFVHFPRSNEGVFGELIAKFLRGEFGEVKNVHPQLVALLFAEDRKAFAATINEWLHDGYFVLVDRYVLSNIAFQCAKLNNEEEKEYLRNWILDFEYNYNQIPKPTFSIYLDVPFSFVTSALERRRANEDRDYLQGKDDIHEKDTSLQQAVKKQYEAMVAADDSINRIACFNEAGNMRPMDEIHTEIVQLVNSRLQL</sequence>
<dbReference type="Pfam" id="PF02223">
    <property type="entry name" value="Thymidylate_kin"/>
    <property type="match status" value="1"/>
</dbReference>
<evidence type="ECO:0000256" key="3">
    <source>
        <dbReference type="ARBA" id="ARBA00022727"/>
    </source>
</evidence>
<gene>
    <name evidence="8 10" type="primary">tmk</name>
    <name evidence="10" type="ORF">KE626_01810</name>
</gene>
<evidence type="ECO:0000256" key="5">
    <source>
        <dbReference type="ARBA" id="ARBA00022777"/>
    </source>
</evidence>
<accession>A0ABS5ISV3</accession>
<dbReference type="HAMAP" id="MF_00165">
    <property type="entry name" value="Thymidylate_kinase"/>
    <property type="match status" value="1"/>
</dbReference>
<keyword evidence="6 8" id="KW-0067">ATP-binding</keyword>
<comment type="caution">
    <text evidence="10">The sequence shown here is derived from an EMBL/GenBank/DDBJ whole genome shotgun (WGS) entry which is preliminary data.</text>
</comment>
<evidence type="ECO:0000256" key="4">
    <source>
        <dbReference type="ARBA" id="ARBA00022741"/>
    </source>
</evidence>
<feature type="binding site" evidence="8">
    <location>
        <begin position="9"/>
        <end position="16"/>
    </location>
    <ligand>
        <name>ATP</name>
        <dbReference type="ChEBI" id="CHEBI:30616"/>
    </ligand>
</feature>
<dbReference type="InterPro" id="IPR018095">
    <property type="entry name" value="Thymidylate_kin_CS"/>
</dbReference>
<dbReference type="InterPro" id="IPR027417">
    <property type="entry name" value="P-loop_NTPase"/>
</dbReference>
<dbReference type="Proteomes" id="UP000676386">
    <property type="component" value="Unassembled WGS sequence"/>
</dbReference>
<comment type="function">
    <text evidence="8">Phosphorylation of dTMP to form dTDP in both de novo and salvage pathways of dTTP synthesis.</text>
</comment>
<dbReference type="SUPFAM" id="SSF52540">
    <property type="entry name" value="P-loop containing nucleoside triphosphate hydrolases"/>
    <property type="match status" value="1"/>
</dbReference>
<dbReference type="RefSeq" id="WP_211971176.1">
    <property type="nucleotide sequence ID" value="NZ_CBFHAM010000057.1"/>
</dbReference>
<evidence type="ECO:0000313" key="10">
    <source>
        <dbReference type="EMBL" id="MBS0026036.1"/>
    </source>
</evidence>
<dbReference type="InterPro" id="IPR039430">
    <property type="entry name" value="Thymidylate_kin-like_dom"/>
</dbReference>
<evidence type="ECO:0000256" key="8">
    <source>
        <dbReference type="HAMAP-Rule" id="MF_00165"/>
    </source>
</evidence>
<reference evidence="10 11" key="1">
    <citation type="submission" date="2021-04" db="EMBL/GenBank/DDBJ databases">
        <title>Chitinophaga sp. nov., isolated from the rhizosphere soil.</title>
        <authorList>
            <person name="He S."/>
        </authorList>
    </citation>
    <scope>NUCLEOTIDE SEQUENCE [LARGE SCALE GENOMIC DNA]</scope>
    <source>
        <strain evidence="10 11">2R12</strain>
    </source>
</reference>
<dbReference type="Gene3D" id="3.40.50.300">
    <property type="entry name" value="P-loop containing nucleotide triphosphate hydrolases"/>
    <property type="match status" value="1"/>
</dbReference>